<keyword evidence="2" id="KW-0067">ATP-binding</keyword>
<evidence type="ECO:0000313" key="3">
    <source>
        <dbReference type="Proteomes" id="UP000515292"/>
    </source>
</evidence>
<protein>
    <submittedName>
        <fullName evidence="2">ATP-binding protein</fullName>
    </submittedName>
</protein>
<reference evidence="2 3" key="1">
    <citation type="submission" date="2020-07" db="EMBL/GenBank/DDBJ databases">
        <title>Complete genome sequence for Sandaracinobacter sp. M6.</title>
        <authorList>
            <person name="Tang Y."/>
            <person name="Liu Q."/>
            <person name="Guo Z."/>
            <person name="Lei P."/>
            <person name="Huang B."/>
        </authorList>
    </citation>
    <scope>NUCLEOTIDE SEQUENCE [LARGE SCALE GENOMIC DNA]</scope>
    <source>
        <strain evidence="2 3">M6</strain>
    </source>
</reference>
<dbReference type="EMBL" id="CP059851">
    <property type="protein sequence ID" value="QMW21824.1"/>
    <property type="molecule type" value="Genomic_DNA"/>
</dbReference>
<gene>
    <name evidence="2" type="ORF">H3309_10495</name>
</gene>
<accession>A0A7G5IEN2</accession>
<name>A0A7G5IEN2_9SPHN</name>
<dbReference type="AlphaFoldDB" id="A0A7G5IEN2"/>
<dbReference type="GO" id="GO:0005524">
    <property type="term" value="F:ATP binding"/>
    <property type="evidence" value="ECO:0007669"/>
    <property type="project" value="UniProtKB-KW"/>
</dbReference>
<proteinExistence type="predicted"/>
<evidence type="ECO:0000259" key="1">
    <source>
        <dbReference type="Pfam" id="PF13521"/>
    </source>
</evidence>
<dbReference type="Pfam" id="PF13521">
    <property type="entry name" value="AAA_28"/>
    <property type="match status" value="1"/>
</dbReference>
<sequence>MTLRIVLSGVESVGKSTLAADLAAHFNAALVPEYGRTYCEGLDRPLTPADLTAIAEGHARGAHRAMQQAPACLIEDTDILMTAAWARMLFGAPQPDLAAWPSHAHLHLLLLPDVPFVSDPVRVFGDPGQRLAFHRHVVAEFIERRTSLVPVGGGWDARRARAIAAIESCL</sequence>
<dbReference type="InterPro" id="IPR027417">
    <property type="entry name" value="P-loop_NTPase"/>
</dbReference>
<dbReference type="Proteomes" id="UP000515292">
    <property type="component" value="Chromosome"/>
</dbReference>
<dbReference type="SUPFAM" id="SSF52540">
    <property type="entry name" value="P-loop containing nucleoside triphosphate hydrolases"/>
    <property type="match status" value="1"/>
</dbReference>
<keyword evidence="3" id="KW-1185">Reference proteome</keyword>
<dbReference type="RefSeq" id="WP_182294670.1">
    <property type="nucleotide sequence ID" value="NZ_CP059851.1"/>
</dbReference>
<feature type="domain" description="NadR/Ttd14 AAA" evidence="1">
    <location>
        <begin position="4"/>
        <end position="158"/>
    </location>
</feature>
<dbReference type="KEGG" id="sand:H3309_10495"/>
<keyword evidence="2" id="KW-0547">Nucleotide-binding</keyword>
<evidence type="ECO:0000313" key="2">
    <source>
        <dbReference type="EMBL" id="QMW21824.1"/>
    </source>
</evidence>
<dbReference type="Gene3D" id="3.40.50.300">
    <property type="entry name" value="P-loop containing nucleotide triphosphate hydrolases"/>
    <property type="match status" value="1"/>
</dbReference>
<organism evidence="2 3">
    <name type="scientific">Sandaracinobacteroides saxicola</name>
    <dbReference type="NCBI Taxonomy" id="2759707"/>
    <lineage>
        <taxon>Bacteria</taxon>
        <taxon>Pseudomonadati</taxon>
        <taxon>Pseudomonadota</taxon>
        <taxon>Alphaproteobacteria</taxon>
        <taxon>Sphingomonadales</taxon>
        <taxon>Sphingosinicellaceae</taxon>
        <taxon>Sandaracinobacteroides</taxon>
    </lineage>
</organism>
<dbReference type="InterPro" id="IPR052735">
    <property type="entry name" value="NAD_biosynth-regulator"/>
</dbReference>
<dbReference type="PANTHER" id="PTHR37512:SF1">
    <property type="entry name" value="NADR_TTD14 AAA DOMAIN-CONTAINING PROTEIN"/>
    <property type="match status" value="1"/>
</dbReference>
<dbReference type="InterPro" id="IPR038727">
    <property type="entry name" value="NadR/Ttd14_AAA_dom"/>
</dbReference>
<dbReference type="PANTHER" id="PTHR37512">
    <property type="entry name" value="TRIFUNCTIONAL NAD BIOSYNTHESIS/REGULATOR PROTEIN NADR"/>
    <property type="match status" value="1"/>
</dbReference>